<feature type="non-terminal residue" evidence="2">
    <location>
        <position position="1"/>
    </location>
</feature>
<feature type="region of interest" description="Disordered" evidence="1">
    <location>
        <begin position="33"/>
        <end position="67"/>
    </location>
</feature>
<dbReference type="AlphaFoldDB" id="A0A0D2MDM3"/>
<dbReference type="GeneID" id="25741989"/>
<dbReference type="RefSeq" id="XP_013897871.1">
    <property type="nucleotide sequence ID" value="XM_014042417.1"/>
</dbReference>
<accession>A0A0D2MDM3</accession>
<organism evidence="2 3">
    <name type="scientific">Monoraphidium neglectum</name>
    <dbReference type="NCBI Taxonomy" id="145388"/>
    <lineage>
        <taxon>Eukaryota</taxon>
        <taxon>Viridiplantae</taxon>
        <taxon>Chlorophyta</taxon>
        <taxon>core chlorophytes</taxon>
        <taxon>Chlorophyceae</taxon>
        <taxon>CS clade</taxon>
        <taxon>Sphaeropleales</taxon>
        <taxon>Selenastraceae</taxon>
        <taxon>Monoraphidium</taxon>
    </lineage>
</organism>
<name>A0A0D2MDM3_9CHLO</name>
<evidence type="ECO:0000313" key="2">
    <source>
        <dbReference type="EMBL" id="KIY98851.1"/>
    </source>
</evidence>
<dbReference type="Proteomes" id="UP000054498">
    <property type="component" value="Unassembled WGS sequence"/>
</dbReference>
<evidence type="ECO:0000256" key="1">
    <source>
        <dbReference type="SAM" id="MobiDB-lite"/>
    </source>
</evidence>
<feature type="compositionally biased region" description="Low complexity" evidence="1">
    <location>
        <begin position="45"/>
        <end position="57"/>
    </location>
</feature>
<protein>
    <submittedName>
        <fullName evidence="2">Uncharacterized protein</fullName>
    </submittedName>
</protein>
<keyword evidence="3" id="KW-1185">Reference proteome</keyword>
<dbReference type="EMBL" id="KK102043">
    <property type="protein sequence ID" value="KIY98851.1"/>
    <property type="molecule type" value="Genomic_DNA"/>
</dbReference>
<sequence length="67" mass="7392">RCSQYQALGAAGPGGAAADKRCRVFWRKGERRPLQLQPWAGASRQPHGQQQQHTQQQLMPPASPMSP</sequence>
<reference evidence="2 3" key="1">
    <citation type="journal article" date="2013" name="BMC Genomics">
        <title>Reconstruction of the lipid metabolism for the microalga Monoraphidium neglectum from its genome sequence reveals characteristics suitable for biofuel production.</title>
        <authorList>
            <person name="Bogen C."/>
            <person name="Al-Dilaimi A."/>
            <person name="Albersmeier A."/>
            <person name="Wichmann J."/>
            <person name="Grundmann M."/>
            <person name="Rupp O."/>
            <person name="Lauersen K.J."/>
            <person name="Blifernez-Klassen O."/>
            <person name="Kalinowski J."/>
            <person name="Goesmann A."/>
            <person name="Mussgnug J.H."/>
            <person name="Kruse O."/>
        </authorList>
    </citation>
    <scope>NUCLEOTIDE SEQUENCE [LARGE SCALE GENOMIC DNA]</scope>
    <source>
        <strain evidence="2 3">SAG 48.87</strain>
    </source>
</reference>
<evidence type="ECO:0000313" key="3">
    <source>
        <dbReference type="Proteomes" id="UP000054498"/>
    </source>
</evidence>
<gene>
    <name evidence="2" type="ORF">MNEG_9114</name>
</gene>
<proteinExistence type="predicted"/>
<dbReference type="KEGG" id="mng:MNEG_9114"/>